<feature type="non-terminal residue" evidence="3">
    <location>
        <position position="1"/>
    </location>
</feature>
<keyword evidence="1" id="KW-0325">Glycoprotein</keyword>
<keyword evidence="4" id="KW-1185">Reference proteome</keyword>
<dbReference type="InterPro" id="IPR050208">
    <property type="entry name" value="MHC_class-I_related"/>
</dbReference>
<reference evidence="3 4" key="1">
    <citation type="submission" date="2023-09" db="EMBL/GenBank/DDBJ databases">
        <authorList>
            <person name="Wang M."/>
        </authorList>
    </citation>
    <scope>NUCLEOTIDE SEQUENCE [LARGE SCALE GENOMIC DNA]</scope>
    <source>
        <strain evidence="3">GT-2023</strain>
        <tissue evidence="3">Liver</tissue>
    </source>
</reference>
<evidence type="ECO:0000259" key="2">
    <source>
        <dbReference type="Pfam" id="PF00129"/>
    </source>
</evidence>
<dbReference type="Pfam" id="PF00129">
    <property type="entry name" value="MHC_I"/>
    <property type="match status" value="1"/>
</dbReference>
<evidence type="ECO:0000313" key="4">
    <source>
        <dbReference type="Proteomes" id="UP001558613"/>
    </source>
</evidence>
<accession>A0ABR3LQ72</accession>
<comment type="caution">
    <text evidence="3">The sequence shown here is derived from an EMBL/GenBank/DDBJ whole genome shotgun (WGS) entry which is preliminary data.</text>
</comment>
<dbReference type="PANTHER" id="PTHR16675:SF237">
    <property type="entry name" value="MHC CLASS I ANTIGEN TRANSCRIPT VARIANT 1-RELATED"/>
    <property type="match status" value="1"/>
</dbReference>
<dbReference type="InterPro" id="IPR011162">
    <property type="entry name" value="MHC_I/II-like_Ag-recog"/>
</dbReference>
<evidence type="ECO:0000313" key="3">
    <source>
        <dbReference type="EMBL" id="KAL1255037.1"/>
    </source>
</evidence>
<dbReference type="EMBL" id="JAYMGO010000019">
    <property type="protein sequence ID" value="KAL1255037.1"/>
    <property type="molecule type" value="Genomic_DNA"/>
</dbReference>
<dbReference type="Proteomes" id="UP001558613">
    <property type="component" value="Unassembled WGS sequence"/>
</dbReference>
<sequence>VHTVQRIYGCEWDDQTGATNAFKQYGYDGEDFVSLDWKELRYISPVPQGIQTVQSWNNDRVSPLVSLLQKSPSSPVTSCNMFLPQWNNNLLESPGKRMNNSIMRMWRLVNSFPMRMEPFRRPSKLHLMNGRRTSTLCGETPGQNQNSK</sequence>
<protein>
    <recommendedName>
        <fullName evidence="2">MHC class I-like antigen recognition-like domain-containing protein</fullName>
    </recommendedName>
</protein>
<proteinExistence type="predicted"/>
<feature type="domain" description="MHC class I-like antigen recognition-like" evidence="2">
    <location>
        <begin position="2"/>
        <end position="60"/>
    </location>
</feature>
<dbReference type="SUPFAM" id="SSF54452">
    <property type="entry name" value="MHC antigen-recognition domain"/>
    <property type="match status" value="1"/>
</dbReference>
<dbReference type="PANTHER" id="PTHR16675">
    <property type="entry name" value="MHC CLASS I-RELATED"/>
    <property type="match status" value="1"/>
</dbReference>
<name>A0ABR3LQ72_9TELE</name>
<gene>
    <name evidence="3" type="ORF">QQF64_013098</name>
</gene>
<dbReference type="InterPro" id="IPR037055">
    <property type="entry name" value="MHC_I-like_Ag-recog_sf"/>
</dbReference>
<dbReference type="Gene3D" id="3.30.500.10">
    <property type="entry name" value="MHC class I-like antigen recognition-like"/>
    <property type="match status" value="1"/>
</dbReference>
<organism evidence="3 4">
    <name type="scientific">Cirrhinus molitorella</name>
    <name type="common">mud carp</name>
    <dbReference type="NCBI Taxonomy" id="172907"/>
    <lineage>
        <taxon>Eukaryota</taxon>
        <taxon>Metazoa</taxon>
        <taxon>Chordata</taxon>
        <taxon>Craniata</taxon>
        <taxon>Vertebrata</taxon>
        <taxon>Euteleostomi</taxon>
        <taxon>Actinopterygii</taxon>
        <taxon>Neopterygii</taxon>
        <taxon>Teleostei</taxon>
        <taxon>Ostariophysi</taxon>
        <taxon>Cypriniformes</taxon>
        <taxon>Cyprinidae</taxon>
        <taxon>Labeoninae</taxon>
        <taxon>Labeonini</taxon>
        <taxon>Cirrhinus</taxon>
    </lineage>
</organism>
<evidence type="ECO:0000256" key="1">
    <source>
        <dbReference type="ARBA" id="ARBA00023180"/>
    </source>
</evidence>
<dbReference type="InterPro" id="IPR011161">
    <property type="entry name" value="MHC_I-like_Ag-recog"/>
</dbReference>